<keyword evidence="2" id="KW-0521">NADP</keyword>
<evidence type="ECO:0000256" key="1">
    <source>
        <dbReference type="ARBA" id="ARBA00006484"/>
    </source>
</evidence>
<accession>A0A316W487</accession>
<dbReference type="Proteomes" id="UP000245783">
    <property type="component" value="Unassembled WGS sequence"/>
</dbReference>
<dbReference type="EMBL" id="KZ819359">
    <property type="protein sequence ID" value="PWN44660.1"/>
    <property type="molecule type" value="Genomic_DNA"/>
</dbReference>
<dbReference type="Pfam" id="PF23441">
    <property type="entry name" value="SDR"/>
    <property type="match status" value="1"/>
</dbReference>
<dbReference type="PANTHER" id="PTHR43477:SF1">
    <property type="entry name" value="DIHYDROANTICAPSIN 7-DEHYDROGENASE"/>
    <property type="match status" value="1"/>
</dbReference>
<dbReference type="RefSeq" id="XP_025371820.1">
    <property type="nucleotide sequence ID" value="XM_025513189.1"/>
</dbReference>
<proteinExistence type="inferred from homology"/>
<dbReference type="InterPro" id="IPR002347">
    <property type="entry name" value="SDR_fam"/>
</dbReference>
<organism evidence="4 5">
    <name type="scientific">Ceraceosorus guamensis</name>
    <dbReference type="NCBI Taxonomy" id="1522189"/>
    <lineage>
        <taxon>Eukaryota</taxon>
        <taxon>Fungi</taxon>
        <taxon>Dikarya</taxon>
        <taxon>Basidiomycota</taxon>
        <taxon>Ustilaginomycotina</taxon>
        <taxon>Exobasidiomycetes</taxon>
        <taxon>Ceraceosorales</taxon>
        <taxon>Ceraceosoraceae</taxon>
        <taxon>Ceraceosorus</taxon>
    </lineage>
</organism>
<evidence type="ECO:0000313" key="5">
    <source>
        <dbReference type="Proteomes" id="UP000245783"/>
    </source>
</evidence>
<dbReference type="SUPFAM" id="SSF51735">
    <property type="entry name" value="NAD(P)-binding Rossmann-fold domains"/>
    <property type="match status" value="1"/>
</dbReference>
<comment type="similarity">
    <text evidence="1">Belongs to the short-chain dehydrogenases/reductases (SDR) family.</text>
</comment>
<dbReference type="PANTHER" id="PTHR43477">
    <property type="entry name" value="DIHYDROANTICAPSIN 7-DEHYDROGENASE"/>
    <property type="match status" value="1"/>
</dbReference>
<dbReference type="InterPro" id="IPR057571">
    <property type="entry name" value="SDR_PhqE-like"/>
</dbReference>
<protein>
    <submittedName>
        <fullName evidence="4">NAD(P)-binding protein</fullName>
    </submittedName>
</protein>
<keyword evidence="3" id="KW-0560">Oxidoreductase</keyword>
<dbReference type="STRING" id="1522189.A0A316W487"/>
<name>A0A316W487_9BASI</name>
<dbReference type="CDD" id="cd05233">
    <property type="entry name" value="SDR_c"/>
    <property type="match status" value="1"/>
</dbReference>
<dbReference type="GO" id="GO:0016491">
    <property type="term" value="F:oxidoreductase activity"/>
    <property type="evidence" value="ECO:0007669"/>
    <property type="project" value="UniProtKB-KW"/>
</dbReference>
<evidence type="ECO:0000313" key="4">
    <source>
        <dbReference type="EMBL" id="PWN44660.1"/>
    </source>
</evidence>
<dbReference type="InterPro" id="IPR036291">
    <property type="entry name" value="NAD(P)-bd_dom_sf"/>
</dbReference>
<sequence length="265" mass="28214">MSAQPRYVSQLKGQKAVIIGGSSGLGFAVASALIEEGASVVISSSNQSKLDDAVKRLNDPKLQYNADPSRVSAKACNLLGEGMEESLANLFSSVGEFDHLIHTAGDPLAISPLEQASYHQILKAGEVRFFSAILAAKTAQPHLRKGGSITLTTGSISVSPRPDWAIISGFAGGLISLGRQLAYDLSKYDLRVNVVSPGGVETELWSGMPQDKRQKTFEAMSQRALTGKIAQPYEVAQTYIGLLKDTNITAQTIYTDSGALYGPRP</sequence>
<evidence type="ECO:0000256" key="2">
    <source>
        <dbReference type="ARBA" id="ARBA00022857"/>
    </source>
</evidence>
<gene>
    <name evidence="4" type="ORF">IE81DRAFT_320963</name>
</gene>
<dbReference type="OrthoDB" id="294295at2759"/>
<evidence type="ECO:0000256" key="3">
    <source>
        <dbReference type="ARBA" id="ARBA00023002"/>
    </source>
</evidence>
<dbReference type="InParanoid" id="A0A316W487"/>
<dbReference type="AlphaFoldDB" id="A0A316W487"/>
<reference evidence="4 5" key="1">
    <citation type="journal article" date="2018" name="Mol. Biol. Evol.">
        <title>Broad Genomic Sampling Reveals a Smut Pathogenic Ancestry of the Fungal Clade Ustilaginomycotina.</title>
        <authorList>
            <person name="Kijpornyongpan T."/>
            <person name="Mondo S.J."/>
            <person name="Barry K."/>
            <person name="Sandor L."/>
            <person name="Lee J."/>
            <person name="Lipzen A."/>
            <person name="Pangilinan J."/>
            <person name="LaButti K."/>
            <person name="Hainaut M."/>
            <person name="Henrissat B."/>
            <person name="Grigoriev I.V."/>
            <person name="Spatafora J.W."/>
            <person name="Aime M.C."/>
        </authorList>
    </citation>
    <scope>NUCLEOTIDE SEQUENCE [LARGE SCALE GENOMIC DNA]</scope>
    <source>
        <strain evidence="4 5">MCA 4658</strain>
    </source>
</reference>
<dbReference type="GeneID" id="37035059"/>
<dbReference type="InterPro" id="IPR051122">
    <property type="entry name" value="SDR_DHRS6-like"/>
</dbReference>
<keyword evidence="5" id="KW-1185">Reference proteome</keyword>
<dbReference type="PRINTS" id="PR00081">
    <property type="entry name" value="GDHRDH"/>
</dbReference>
<dbReference type="Gene3D" id="3.40.50.720">
    <property type="entry name" value="NAD(P)-binding Rossmann-like Domain"/>
    <property type="match status" value="1"/>
</dbReference>